<dbReference type="RefSeq" id="WP_254182460.1">
    <property type="nucleotide sequence ID" value="NZ_JANARS010000006.1"/>
</dbReference>
<protein>
    <submittedName>
        <fullName evidence="1">Fe-S cluster assembly protein HesB</fullName>
    </submittedName>
</protein>
<gene>
    <name evidence="1" type="ORF">NCI01_15805</name>
</gene>
<comment type="caution">
    <text evidence="1">The sequence shown here is derived from an EMBL/GenBank/DDBJ whole genome shotgun (WGS) entry which is preliminary data.</text>
</comment>
<accession>A0ABT1L186</accession>
<organism evidence="1 2">
    <name type="scientific">Nocardioides pinisoli</name>
    <dbReference type="NCBI Taxonomy" id="2950279"/>
    <lineage>
        <taxon>Bacteria</taxon>
        <taxon>Bacillati</taxon>
        <taxon>Actinomycetota</taxon>
        <taxon>Actinomycetes</taxon>
        <taxon>Propionibacteriales</taxon>
        <taxon>Nocardioidaceae</taxon>
        <taxon>Nocardioides</taxon>
    </lineage>
</organism>
<sequence>MTSKAHQVVRQVTSHPRVGRLSGLRIASRGNDTDTLSVKTVAEPHPGDRVLESDGARVYLDEVAEPRVDGHVLDAVTEDTGRVHFVVRR</sequence>
<name>A0ABT1L186_9ACTN</name>
<reference evidence="1 2" key="1">
    <citation type="submission" date="2022-06" db="EMBL/GenBank/DDBJ databases">
        <authorList>
            <person name="So Y."/>
        </authorList>
    </citation>
    <scope>NUCLEOTIDE SEQUENCE [LARGE SCALE GENOMIC DNA]</scope>
    <source>
        <strain evidence="1 2">STR3</strain>
    </source>
</reference>
<dbReference type="Gene3D" id="2.60.300.12">
    <property type="entry name" value="HesB-like domain"/>
    <property type="match status" value="1"/>
</dbReference>
<dbReference type="Proteomes" id="UP001204524">
    <property type="component" value="Unassembled WGS sequence"/>
</dbReference>
<evidence type="ECO:0000313" key="2">
    <source>
        <dbReference type="Proteomes" id="UP001204524"/>
    </source>
</evidence>
<dbReference type="EMBL" id="JANARS010000006">
    <property type="protein sequence ID" value="MCP3423266.1"/>
    <property type="molecule type" value="Genomic_DNA"/>
</dbReference>
<dbReference type="SUPFAM" id="SSF89360">
    <property type="entry name" value="HesB-like domain"/>
    <property type="match status" value="1"/>
</dbReference>
<dbReference type="InterPro" id="IPR035903">
    <property type="entry name" value="HesB-like_dom_sf"/>
</dbReference>
<evidence type="ECO:0000313" key="1">
    <source>
        <dbReference type="EMBL" id="MCP3423266.1"/>
    </source>
</evidence>
<proteinExistence type="predicted"/>
<keyword evidence="2" id="KW-1185">Reference proteome</keyword>